<gene>
    <name evidence="1" type="ORF">MON41_03125</name>
</gene>
<accession>A0ABS9W0Q9</accession>
<keyword evidence="2" id="KW-1185">Reference proteome</keyword>
<reference evidence="1 2" key="1">
    <citation type="submission" date="2022-03" db="EMBL/GenBank/DDBJ databases">
        <title>Complete genome analysis of Roseomonas KG 17.1 : a prolific producer of plant growth promoters.</title>
        <authorList>
            <person name="Saadouli I."/>
            <person name="Najjari A."/>
            <person name="Mosbah A."/>
            <person name="Ouzari H.I."/>
        </authorList>
    </citation>
    <scope>NUCLEOTIDE SEQUENCE [LARGE SCALE GENOMIC DNA]</scope>
    <source>
        <strain evidence="1 2">KG17-1</strain>
    </source>
</reference>
<sequence>MLGGLCSSIIGMITVKLLFALDHESEMPFVASGICKMWTGSLPRMLDNATSKPSYRSLDDLVRRRLRTWPQRPPGALETLKQNGVWMRGRPGEADTSLHPFLRLPGSNRLRTVPDGLWLHFSANPADPFCDILCIEACASLQNLLDKRSRFAPSTTSLLAVCPVPWLLAPQDPGDRLPRWRRLKLLRQEPQTPLVLPVRDVRVLYGLKDRQYEGFARTQMPQAHEYFYPMDALTDEAGASNPAMQALIARASGAANFMRLP</sequence>
<dbReference type="RefSeq" id="WP_241792522.1">
    <property type="nucleotide sequence ID" value="NZ_JALBUU010000004.1"/>
</dbReference>
<dbReference type="EMBL" id="JALBUU010000004">
    <property type="protein sequence ID" value="MCI0752756.1"/>
    <property type="molecule type" value="Genomic_DNA"/>
</dbReference>
<protein>
    <submittedName>
        <fullName evidence="1">Uncharacterized protein</fullName>
    </submittedName>
</protein>
<comment type="caution">
    <text evidence="1">The sequence shown here is derived from an EMBL/GenBank/DDBJ whole genome shotgun (WGS) entry which is preliminary data.</text>
</comment>
<organism evidence="1 2">
    <name type="scientific">Teichococcus vastitatis</name>
    <dbReference type="NCBI Taxonomy" id="2307076"/>
    <lineage>
        <taxon>Bacteria</taxon>
        <taxon>Pseudomonadati</taxon>
        <taxon>Pseudomonadota</taxon>
        <taxon>Alphaproteobacteria</taxon>
        <taxon>Acetobacterales</taxon>
        <taxon>Roseomonadaceae</taxon>
        <taxon>Roseomonas</taxon>
    </lineage>
</organism>
<evidence type="ECO:0000313" key="2">
    <source>
        <dbReference type="Proteomes" id="UP001201985"/>
    </source>
</evidence>
<name>A0ABS9W0Q9_9PROT</name>
<proteinExistence type="predicted"/>
<evidence type="ECO:0000313" key="1">
    <source>
        <dbReference type="EMBL" id="MCI0752756.1"/>
    </source>
</evidence>
<dbReference type="Proteomes" id="UP001201985">
    <property type="component" value="Unassembled WGS sequence"/>
</dbReference>